<dbReference type="EMBL" id="JAMKFB020000017">
    <property type="protein sequence ID" value="KAL0169329.1"/>
    <property type="molecule type" value="Genomic_DNA"/>
</dbReference>
<keyword evidence="1" id="KW-0812">Transmembrane</keyword>
<keyword evidence="1" id="KW-0472">Membrane</keyword>
<dbReference type="AlphaFoldDB" id="A0ABD0P5N9"/>
<keyword evidence="1" id="KW-1133">Transmembrane helix</keyword>
<evidence type="ECO:0000313" key="2">
    <source>
        <dbReference type="EMBL" id="KAL0169329.1"/>
    </source>
</evidence>
<keyword evidence="3" id="KW-1185">Reference proteome</keyword>
<organism evidence="2 3">
    <name type="scientific">Cirrhinus mrigala</name>
    <name type="common">Mrigala</name>
    <dbReference type="NCBI Taxonomy" id="683832"/>
    <lineage>
        <taxon>Eukaryota</taxon>
        <taxon>Metazoa</taxon>
        <taxon>Chordata</taxon>
        <taxon>Craniata</taxon>
        <taxon>Vertebrata</taxon>
        <taxon>Euteleostomi</taxon>
        <taxon>Actinopterygii</taxon>
        <taxon>Neopterygii</taxon>
        <taxon>Teleostei</taxon>
        <taxon>Ostariophysi</taxon>
        <taxon>Cypriniformes</taxon>
        <taxon>Cyprinidae</taxon>
        <taxon>Labeoninae</taxon>
        <taxon>Labeonini</taxon>
        <taxon>Cirrhinus</taxon>
    </lineage>
</organism>
<evidence type="ECO:0000256" key="1">
    <source>
        <dbReference type="SAM" id="Phobius"/>
    </source>
</evidence>
<gene>
    <name evidence="2" type="ORF">M9458_033925</name>
</gene>
<comment type="caution">
    <text evidence="2">The sequence shown here is derived from an EMBL/GenBank/DDBJ whole genome shotgun (WGS) entry which is preliminary data.</text>
</comment>
<feature type="non-terminal residue" evidence="2">
    <location>
        <position position="141"/>
    </location>
</feature>
<proteinExistence type="predicted"/>
<protein>
    <submittedName>
        <fullName evidence="2">Uncharacterized protein</fullName>
    </submittedName>
</protein>
<evidence type="ECO:0000313" key="3">
    <source>
        <dbReference type="Proteomes" id="UP001529510"/>
    </source>
</evidence>
<feature type="transmembrane region" description="Helical" evidence="1">
    <location>
        <begin position="61"/>
        <end position="80"/>
    </location>
</feature>
<sequence length="141" mass="16374">MDHRHGFLYSLDEKLEHSKKKPAFLHPSNRWTSVLTVIENNKAQNQAWGPWTLRSVRKIKILSFLFGLTVTVLIMASYIMTRDQKRLFLTPSPYHLTVESHPAQVSLNLSFTADYTVVREVVRSIVAKVDFSHRRVPDLEQ</sequence>
<name>A0ABD0P5N9_CIRMR</name>
<reference evidence="2 3" key="1">
    <citation type="submission" date="2024-05" db="EMBL/GenBank/DDBJ databases">
        <title>Genome sequencing and assembly of Indian major carp, Cirrhinus mrigala (Hamilton, 1822).</title>
        <authorList>
            <person name="Mohindra V."/>
            <person name="Chowdhury L.M."/>
            <person name="Lal K."/>
            <person name="Jena J.K."/>
        </authorList>
    </citation>
    <scope>NUCLEOTIDE SEQUENCE [LARGE SCALE GENOMIC DNA]</scope>
    <source>
        <strain evidence="2">CM1030</strain>
        <tissue evidence="2">Blood</tissue>
    </source>
</reference>
<accession>A0ABD0P5N9</accession>
<dbReference type="Proteomes" id="UP001529510">
    <property type="component" value="Unassembled WGS sequence"/>
</dbReference>